<protein>
    <submittedName>
        <fullName evidence="1">Uncharacterized protein</fullName>
    </submittedName>
</protein>
<dbReference type="EMBL" id="BONU01000002">
    <property type="protein sequence ID" value="GIG71943.1"/>
    <property type="molecule type" value="Genomic_DNA"/>
</dbReference>
<gene>
    <name evidence="1" type="ORF">Pfl04_03470</name>
</gene>
<proteinExistence type="predicted"/>
<dbReference type="AlphaFoldDB" id="A0A8J3PKI5"/>
<sequence>MGRMDDFYEPDEPVEEILRAFEQGEKGVTSPVTWAKTEYLKLPGLASLGRILSCSSNKTTPQLSGN</sequence>
<name>A0A8J3PKI5_9ACTN</name>
<dbReference type="Proteomes" id="UP000653674">
    <property type="component" value="Unassembled WGS sequence"/>
</dbReference>
<evidence type="ECO:0000313" key="2">
    <source>
        <dbReference type="Proteomes" id="UP000653674"/>
    </source>
</evidence>
<accession>A0A8J3PKI5</accession>
<reference evidence="1" key="1">
    <citation type="submission" date="2021-01" db="EMBL/GenBank/DDBJ databases">
        <title>Whole genome shotgun sequence of Planosporangium flavigriseum NBRC 105377.</title>
        <authorList>
            <person name="Komaki H."/>
            <person name="Tamura T."/>
        </authorList>
    </citation>
    <scope>NUCLEOTIDE SEQUENCE</scope>
    <source>
        <strain evidence="1">NBRC 105377</strain>
    </source>
</reference>
<dbReference type="RefSeq" id="WP_168074279.1">
    <property type="nucleotide sequence ID" value="NZ_BAAAQJ010000008.1"/>
</dbReference>
<keyword evidence="2" id="KW-1185">Reference proteome</keyword>
<organism evidence="1 2">
    <name type="scientific">Planosporangium flavigriseum</name>
    <dbReference type="NCBI Taxonomy" id="373681"/>
    <lineage>
        <taxon>Bacteria</taxon>
        <taxon>Bacillati</taxon>
        <taxon>Actinomycetota</taxon>
        <taxon>Actinomycetes</taxon>
        <taxon>Micromonosporales</taxon>
        <taxon>Micromonosporaceae</taxon>
        <taxon>Planosporangium</taxon>
    </lineage>
</organism>
<evidence type="ECO:0000313" key="1">
    <source>
        <dbReference type="EMBL" id="GIG71943.1"/>
    </source>
</evidence>
<comment type="caution">
    <text evidence="1">The sequence shown here is derived from an EMBL/GenBank/DDBJ whole genome shotgun (WGS) entry which is preliminary data.</text>
</comment>